<comment type="similarity">
    <text evidence="3">Belongs to the ABC transporter superfamily.</text>
</comment>
<feature type="transmembrane region" description="Helical" evidence="12">
    <location>
        <begin position="627"/>
        <end position="645"/>
    </location>
</feature>
<evidence type="ECO:0000256" key="10">
    <source>
        <dbReference type="ARBA" id="ARBA00022989"/>
    </source>
</evidence>
<dbReference type="PANTHER" id="PTHR43553:SF27">
    <property type="entry name" value="ENERGY-COUPLING FACTOR TRANSPORTER ATP-BINDING PROTEIN ECFA2"/>
    <property type="match status" value="1"/>
</dbReference>
<keyword evidence="5" id="KW-1003">Cell membrane</keyword>
<feature type="transmembrane region" description="Helical" evidence="12">
    <location>
        <begin position="562"/>
        <end position="582"/>
    </location>
</feature>
<dbReference type="Proteomes" id="UP001529245">
    <property type="component" value="Unassembled WGS sequence"/>
</dbReference>
<keyword evidence="7" id="KW-0547">Nucleotide-binding</keyword>
<protein>
    <submittedName>
        <fullName evidence="14">ATP-binding cassette domain-containing protein</fullName>
    </submittedName>
</protein>
<dbReference type="EMBL" id="JASGCB010000001">
    <property type="protein sequence ID" value="MDI9258567.1"/>
    <property type="molecule type" value="Genomic_DNA"/>
</dbReference>
<dbReference type="InterPro" id="IPR015856">
    <property type="entry name" value="ABC_transpr_CbiO/EcfA_su"/>
</dbReference>
<dbReference type="Gene3D" id="3.40.50.300">
    <property type="entry name" value="P-loop containing nucleotide triphosphate hydrolases"/>
    <property type="match status" value="2"/>
</dbReference>
<dbReference type="CDD" id="cd03225">
    <property type="entry name" value="ABC_cobalt_CbiO_domain1"/>
    <property type="match status" value="2"/>
</dbReference>
<dbReference type="InterPro" id="IPR003593">
    <property type="entry name" value="AAA+_ATPase"/>
</dbReference>
<evidence type="ECO:0000256" key="5">
    <source>
        <dbReference type="ARBA" id="ARBA00022475"/>
    </source>
</evidence>
<sequence length="773" mass="84997">MMSATAGVERAVAVEVRGLTVTYEEAAQPALVDVSFTLARGQCLLVIGPSGCGKSTLAMTIAGIVPRSIEARVEGEVRLAQELQAPGKIGYVFQDPDLQFCMHRVDDELAFGMENLRVARDEMSSRMRSALAAVGLRVGLGARHHAFSGGMKQKLAVASALAMDADLVILDEPTANLDPDSRRHVYDVIRRLKEAGKTVLVIEHRYEPLLEVADEVLELAPGGRAVAVHRPEDAPRRAPRHRQRRATVRAKDAPVLEARGLALRYGHQDVWRDVHLAVRPGEWLAIVGANGAGKSSLLEVLAGLRRPTAGEVRYRGELFHRMPAKARYGRIAYAFQNPEYQFLYERVADEMAGRVLGDEVPDEVERELRAYGLAGLGHHSPFGISQGQKRRLAMAVMMRQGADVWLVDEPTYGQDEESERMILDRLDALCEAGKAVIAVTHDLDLVRAHADRVMVLADGGVLYDGPPEALLRNRALLRRARLDETAPVAPSVAQDTWGAPEREAVSVEMERDPAAMPAQAPSSARRARSPLMRWHPDVKAVALLCVAAVALCARTFAAEGWLWALVGILAFALGWLSPWKLVKRLSPLLVIYAVYLWAFAANAAAPVGTHAVHWLWFDLTGYGFKQGLLVVLRTFATVVLAYVLVATTDGTDFMVGLSQSFHLPPKLSYGAMAGTGFLGRFQHDLDVFRMARRVRGREGWWVLRPVRYALPLLAQSIRVSERLAIAMEARGFFGPPAERWDGRTYWRRLRLRAGDLIAAGIAVAAALACLWAP</sequence>
<dbReference type="SMART" id="SM00382">
    <property type="entry name" value="AAA"/>
    <property type="match status" value="2"/>
</dbReference>
<dbReference type="InterPro" id="IPR017871">
    <property type="entry name" value="ABC_transporter-like_CS"/>
</dbReference>
<reference evidence="14 15" key="1">
    <citation type="submission" date="2023-04" db="EMBL/GenBank/DDBJ databases">
        <title>A. sendaiensis sub sp. chiapanensis a novel subspecie with specific adaptation in bacterial cell wall isolated from an active volcano.</title>
        <authorList>
            <person name="Alvarez Gutierrez P.E."/>
            <person name="Ortiz Cortes L.Y."/>
        </authorList>
    </citation>
    <scope>NUCLEOTIDE SEQUENCE [LARGE SCALE GENOMIC DNA]</scope>
    <source>
        <strain evidence="14 15">PA2</strain>
    </source>
</reference>
<keyword evidence="6 12" id="KW-0812">Transmembrane</keyword>
<evidence type="ECO:0000256" key="2">
    <source>
        <dbReference type="ARBA" id="ARBA00004202"/>
    </source>
</evidence>
<feature type="domain" description="ABC transporter" evidence="13">
    <location>
        <begin position="256"/>
        <end position="483"/>
    </location>
</feature>
<feature type="transmembrane region" description="Helical" evidence="12">
    <location>
        <begin position="589"/>
        <end position="607"/>
    </location>
</feature>
<dbReference type="SUPFAM" id="SSF52540">
    <property type="entry name" value="P-loop containing nucleoside triphosphate hydrolases"/>
    <property type="match status" value="2"/>
</dbReference>
<dbReference type="PROSITE" id="PS00211">
    <property type="entry name" value="ABC_TRANSPORTER_1"/>
    <property type="match status" value="2"/>
</dbReference>
<evidence type="ECO:0000256" key="6">
    <source>
        <dbReference type="ARBA" id="ARBA00022692"/>
    </source>
</evidence>
<keyword evidence="10 12" id="KW-1133">Transmembrane helix</keyword>
<dbReference type="GO" id="GO:0005524">
    <property type="term" value="F:ATP binding"/>
    <property type="evidence" value="ECO:0007669"/>
    <property type="project" value="UniProtKB-KW"/>
</dbReference>
<comment type="caution">
    <text evidence="14">The sequence shown here is derived from an EMBL/GenBank/DDBJ whole genome shotgun (WGS) entry which is preliminary data.</text>
</comment>
<dbReference type="InterPro" id="IPR027417">
    <property type="entry name" value="P-loop_NTPase"/>
</dbReference>
<dbReference type="InterPro" id="IPR003439">
    <property type="entry name" value="ABC_transporter-like_ATP-bd"/>
</dbReference>
<evidence type="ECO:0000256" key="9">
    <source>
        <dbReference type="ARBA" id="ARBA00022967"/>
    </source>
</evidence>
<comment type="subcellular location">
    <subcellularLocation>
        <location evidence="2">Cell membrane</location>
        <topology evidence="2">Peripheral membrane protein</topology>
    </subcellularLocation>
    <subcellularLocation>
        <location evidence="1">Membrane</location>
        <topology evidence="1">Multi-pass membrane protein</topology>
    </subcellularLocation>
</comment>
<keyword evidence="15" id="KW-1185">Reference proteome</keyword>
<evidence type="ECO:0000313" key="14">
    <source>
        <dbReference type="EMBL" id="MDI9258567.1"/>
    </source>
</evidence>
<name>A0ABT6XTZ1_ALISE</name>
<keyword evidence="8 14" id="KW-0067">ATP-binding</keyword>
<evidence type="ECO:0000256" key="4">
    <source>
        <dbReference type="ARBA" id="ARBA00022448"/>
    </source>
</evidence>
<dbReference type="InterPro" id="IPR003339">
    <property type="entry name" value="ABC/ECF_trnsptr_transmembrane"/>
</dbReference>
<feature type="transmembrane region" description="Helical" evidence="12">
    <location>
        <begin position="753"/>
        <end position="772"/>
    </location>
</feature>
<evidence type="ECO:0000256" key="1">
    <source>
        <dbReference type="ARBA" id="ARBA00004141"/>
    </source>
</evidence>
<evidence type="ECO:0000256" key="8">
    <source>
        <dbReference type="ARBA" id="ARBA00022840"/>
    </source>
</evidence>
<gene>
    <name evidence="14" type="ORF">QID03_00045</name>
</gene>
<evidence type="ECO:0000256" key="11">
    <source>
        <dbReference type="ARBA" id="ARBA00023136"/>
    </source>
</evidence>
<dbReference type="RefSeq" id="WP_283202227.1">
    <property type="nucleotide sequence ID" value="NZ_JASGCB010000001.1"/>
</dbReference>
<dbReference type="CDD" id="cd16914">
    <property type="entry name" value="EcfT"/>
    <property type="match status" value="1"/>
</dbReference>
<keyword evidence="4" id="KW-0813">Transport</keyword>
<evidence type="ECO:0000256" key="12">
    <source>
        <dbReference type="SAM" id="Phobius"/>
    </source>
</evidence>
<dbReference type="Pfam" id="PF02361">
    <property type="entry name" value="CbiQ"/>
    <property type="match status" value="1"/>
</dbReference>
<dbReference type="InterPro" id="IPR050095">
    <property type="entry name" value="ECF_ABC_transporter_ATP-bd"/>
</dbReference>
<accession>A0ABT6XTZ1</accession>
<evidence type="ECO:0000259" key="13">
    <source>
        <dbReference type="PROSITE" id="PS50893"/>
    </source>
</evidence>
<dbReference type="Pfam" id="PF00005">
    <property type="entry name" value="ABC_tran"/>
    <property type="match status" value="2"/>
</dbReference>
<proteinExistence type="inferred from homology"/>
<keyword evidence="11 12" id="KW-0472">Membrane</keyword>
<dbReference type="PANTHER" id="PTHR43553">
    <property type="entry name" value="HEAVY METAL TRANSPORTER"/>
    <property type="match status" value="1"/>
</dbReference>
<organism evidence="14 15">
    <name type="scientific">Alicyclobacillus sendaiensis PA2</name>
    <dbReference type="NCBI Taxonomy" id="3029425"/>
    <lineage>
        <taxon>Bacteria</taxon>
        <taxon>Bacillati</taxon>
        <taxon>Bacillota</taxon>
        <taxon>Bacilli</taxon>
        <taxon>Bacillales</taxon>
        <taxon>Alicyclobacillaceae</taxon>
        <taxon>Alicyclobacillus</taxon>
    </lineage>
</organism>
<evidence type="ECO:0000256" key="3">
    <source>
        <dbReference type="ARBA" id="ARBA00005417"/>
    </source>
</evidence>
<keyword evidence="9" id="KW-1278">Translocase</keyword>
<dbReference type="PROSITE" id="PS50893">
    <property type="entry name" value="ABC_TRANSPORTER_2"/>
    <property type="match status" value="2"/>
</dbReference>
<feature type="domain" description="ABC transporter" evidence="13">
    <location>
        <begin position="16"/>
        <end position="246"/>
    </location>
</feature>
<evidence type="ECO:0000313" key="15">
    <source>
        <dbReference type="Proteomes" id="UP001529245"/>
    </source>
</evidence>
<evidence type="ECO:0000256" key="7">
    <source>
        <dbReference type="ARBA" id="ARBA00022741"/>
    </source>
</evidence>